<evidence type="ECO:0000313" key="7">
    <source>
        <dbReference type="EMBL" id="CAB4775732.1"/>
    </source>
</evidence>
<gene>
    <name evidence="6" type="ORF">UFOPK2646_00520</name>
    <name evidence="7" type="ORF">UFOPK2907_00814</name>
    <name evidence="8" type="ORF">UFOPK3937_00346</name>
    <name evidence="9" type="ORF">UFOPK4265_00404</name>
    <name evidence="10" type="ORF">UFOPK4401_00338</name>
</gene>
<keyword evidence="5" id="KW-0694">RNA-binding</keyword>
<dbReference type="GO" id="GO:0000049">
    <property type="term" value="F:tRNA binding"/>
    <property type="evidence" value="ECO:0007669"/>
    <property type="project" value="InterPro"/>
</dbReference>
<keyword evidence="4" id="KW-0378">Hydrolase</keyword>
<dbReference type="GO" id="GO:0030677">
    <property type="term" value="C:ribonuclease P complex"/>
    <property type="evidence" value="ECO:0007669"/>
    <property type="project" value="TreeGrafter"/>
</dbReference>
<proteinExistence type="inferred from homology"/>
<evidence type="ECO:0000256" key="5">
    <source>
        <dbReference type="ARBA" id="ARBA00022884"/>
    </source>
</evidence>
<dbReference type="InterPro" id="IPR014721">
    <property type="entry name" value="Ribsml_uS5_D2-typ_fold_subgr"/>
</dbReference>
<dbReference type="EMBL" id="CAEZYB010000043">
    <property type="protein sequence ID" value="CAB4702172.1"/>
    <property type="molecule type" value="Genomic_DNA"/>
</dbReference>
<dbReference type="InterPro" id="IPR020568">
    <property type="entry name" value="Ribosomal_Su5_D2-typ_SF"/>
</dbReference>
<dbReference type="Gene3D" id="3.30.230.10">
    <property type="match status" value="1"/>
</dbReference>
<evidence type="ECO:0000256" key="3">
    <source>
        <dbReference type="ARBA" id="ARBA00022759"/>
    </source>
</evidence>
<evidence type="ECO:0000313" key="10">
    <source>
        <dbReference type="EMBL" id="CAB5072592.1"/>
    </source>
</evidence>
<keyword evidence="1" id="KW-0819">tRNA processing</keyword>
<keyword evidence="3" id="KW-0255">Endonuclease</keyword>
<dbReference type="Pfam" id="PF00825">
    <property type="entry name" value="Ribonuclease_P"/>
    <property type="match status" value="1"/>
</dbReference>
<dbReference type="InterPro" id="IPR000100">
    <property type="entry name" value="RNase_P"/>
</dbReference>
<evidence type="ECO:0000256" key="2">
    <source>
        <dbReference type="ARBA" id="ARBA00022722"/>
    </source>
</evidence>
<dbReference type="NCBIfam" id="TIGR00188">
    <property type="entry name" value="rnpA"/>
    <property type="match status" value="1"/>
</dbReference>
<dbReference type="EMBL" id="CAFBOJ010000024">
    <property type="protein sequence ID" value="CAB4974112.1"/>
    <property type="molecule type" value="Genomic_DNA"/>
</dbReference>
<organism evidence="9">
    <name type="scientific">freshwater metagenome</name>
    <dbReference type="NCBI Taxonomy" id="449393"/>
    <lineage>
        <taxon>unclassified sequences</taxon>
        <taxon>metagenomes</taxon>
        <taxon>ecological metagenomes</taxon>
    </lineage>
</organism>
<dbReference type="PANTHER" id="PTHR33992">
    <property type="entry name" value="RIBONUCLEASE P PROTEIN COMPONENT"/>
    <property type="match status" value="1"/>
</dbReference>
<dbReference type="SUPFAM" id="SSF54211">
    <property type="entry name" value="Ribosomal protein S5 domain 2-like"/>
    <property type="match status" value="1"/>
</dbReference>
<dbReference type="GO" id="GO:0004526">
    <property type="term" value="F:ribonuclease P activity"/>
    <property type="evidence" value="ECO:0007669"/>
    <property type="project" value="InterPro"/>
</dbReference>
<dbReference type="EMBL" id="CAEZZR010000068">
    <property type="protein sequence ID" value="CAB4775732.1"/>
    <property type="molecule type" value="Genomic_DNA"/>
</dbReference>
<dbReference type="GO" id="GO:0042781">
    <property type="term" value="F:3'-tRNA processing endoribonuclease activity"/>
    <property type="evidence" value="ECO:0007669"/>
    <property type="project" value="TreeGrafter"/>
</dbReference>
<keyword evidence="2" id="KW-0540">Nuclease</keyword>
<dbReference type="HAMAP" id="MF_00227">
    <property type="entry name" value="RNase_P"/>
    <property type="match status" value="1"/>
</dbReference>
<reference evidence="9" key="1">
    <citation type="submission" date="2020-05" db="EMBL/GenBank/DDBJ databases">
        <authorList>
            <person name="Chiriac C."/>
            <person name="Salcher M."/>
            <person name="Ghai R."/>
            <person name="Kavagutti S V."/>
        </authorList>
    </citation>
    <scope>NUCLEOTIDE SEQUENCE</scope>
</reference>
<dbReference type="EMBL" id="CAFBQK010000034">
    <property type="protein sequence ID" value="CAB5048435.1"/>
    <property type="molecule type" value="Genomic_DNA"/>
</dbReference>
<protein>
    <submittedName>
        <fullName evidence="9">Unannotated protein</fullName>
    </submittedName>
</protein>
<accession>A0A6J7T4K0</accession>
<dbReference type="EMBL" id="CAFBRB010000021">
    <property type="protein sequence ID" value="CAB5072592.1"/>
    <property type="molecule type" value="Genomic_DNA"/>
</dbReference>
<name>A0A6J7T4K0_9ZZZZ</name>
<evidence type="ECO:0000313" key="6">
    <source>
        <dbReference type="EMBL" id="CAB4702172.1"/>
    </source>
</evidence>
<evidence type="ECO:0000256" key="1">
    <source>
        <dbReference type="ARBA" id="ARBA00022694"/>
    </source>
</evidence>
<evidence type="ECO:0000256" key="4">
    <source>
        <dbReference type="ARBA" id="ARBA00022801"/>
    </source>
</evidence>
<evidence type="ECO:0000313" key="8">
    <source>
        <dbReference type="EMBL" id="CAB4974112.1"/>
    </source>
</evidence>
<sequence>MLPRSARLTAPEDFSRTTKSGFRVSTKSLVGYLYQTENQLPPKCGLIISKSVSGSVGRHKLARQLRHGLRNELINIPNGSFVVIRALPTAATTPVIKDLEKVISLLTEKTKNKV</sequence>
<evidence type="ECO:0000313" key="9">
    <source>
        <dbReference type="EMBL" id="CAB5048435.1"/>
    </source>
</evidence>
<dbReference type="AlphaFoldDB" id="A0A6J7T4K0"/>
<dbReference type="PANTHER" id="PTHR33992:SF1">
    <property type="entry name" value="RIBONUCLEASE P PROTEIN COMPONENT"/>
    <property type="match status" value="1"/>
</dbReference>